<proteinExistence type="predicted"/>
<feature type="region of interest" description="Disordered" evidence="1">
    <location>
        <begin position="1"/>
        <end position="27"/>
    </location>
</feature>
<dbReference type="EMBL" id="CP023693">
    <property type="protein sequence ID" value="QEV30951.1"/>
    <property type="molecule type" value="Genomic_DNA"/>
</dbReference>
<evidence type="ECO:0000256" key="1">
    <source>
        <dbReference type="SAM" id="MobiDB-lite"/>
    </source>
</evidence>
<gene>
    <name evidence="2" type="ORF">CP977_01055</name>
</gene>
<sequence length="267" mass="27814">MTAAVAEDADTGRTPASHGEEEKDEGRSLPLATLLIQACRTVLDGQIMAMSAGLESAARTLLTCDDDGRPQPAAQLAAAGPAHRARHVALADLCGWPLYSVESARIVLHLTTPMPPGPDGVLRCTIATTTATATMTATIHLSTRPNPRPLADDLAAAALTPAPPTIDSDRLSATARQAVTAWRHLPSLYRGIDQMSAEAPGHTAIRAVEDLADAVCTWCAGGPPVKPRLITDAPRPETLDPDAPPTLIALATTVARLRSALSTTNSP</sequence>
<accession>A0ABX6B9R6</accession>
<dbReference type="Proteomes" id="UP000326029">
    <property type="component" value="Chromosome"/>
</dbReference>
<name>A0ABX6B9R6_9ACTN</name>
<protein>
    <submittedName>
        <fullName evidence="2">Uncharacterized protein</fullName>
    </submittedName>
</protein>
<feature type="compositionally biased region" description="Basic and acidic residues" evidence="1">
    <location>
        <begin position="18"/>
        <end position="27"/>
    </location>
</feature>
<organism evidence="2 3">
    <name type="scientific">Streptomyces cinereoruber</name>
    <dbReference type="NCBI Taxonomy" id="67260"/>
    <lineage>
        <taxon>Bacteria</taxon>
        <taxon>Bacillati</taxon>
        <taxon>Actinomycetota</taxon>
        <taxon>Actinomycetes</taxon>
        <taxon>Kitasatosporales</taxon>
        <taxon>Streptomycetaceae</taxon>
        <taxon>Streptomyces</taxon>
    </lineage>
</organism>
<keyword evidence="3" id="KW-1185">Reference proteome</keyword>
<evidence type="ECO:0000313" key="2">
    <source>
        <dbReference type="EMBL" id="QEV30951.1"/>
    </source>
</evidence>
<evidence type="ECO:0000313" key="3">
    <source>
        <dbReference type="Proteomes" id="UP000326029"/>
    </source>
</evidence>
<reference evidence="2 3" key="1">
    <citation type="submission" date="2017-09" db="EMBL/GenBank/DDBJ databases">
        <authorList>
            <person name="Lee N."/>
            <person name="Cho B.-K."/>
        </authorList>
    </citation>
    <scope>NUCLEOTIDE SEQUENCE [LARGE SCALE GENOMIC DNA]</scope>
    <source>
        <strain evidence="2 3">ATCC 19740</strain>
    </source>
</reference>